<comment type="caution">
    <text evidence="2">The sequence shown here is derived from an EMBL/GenBank/DDBJ whole genome shotgun (WGS) entry which is preliminary data.</text>
</comment>
<feature type="signal peptide" evidence="1">
    <location>
        <begin position="1"/>
        <end position="31"/>
    </location>
</feature>
<keyword evidence="1" id="KW-0732">Signal</keyword>
<evidence type="ECO:0000313" key="2">
    <source>
        <dbReference type="EMBL" id="GAA1647252.1"/>
    </source>
</evidence>
<sequence>MRRTIRRTLFVLAAALSTAAPLMVTSTGSAAAAADWDRVSCSIPPLVAQMTTRKCTPIPAHRSQHWVLIDVDQIARSTEWWLTDLDTGVVVGHGTGDARNRTIYGLYGERYELRVYGYGTNAWAANYT</sequence>
<evidence type="ECO:0000256" key="1">
    <source>
        <dbReference type="SAM" id="SignalP"/>
    </source>
</evidence>
<evidence type="ECO:0008006" key="4">
    <source>
        <dbReference type="Google" id="ProtNLM"/>
    </source>
</evidence>
<feature type="chain" id="PRO_5045512906" description="Secreted protein" evidence="1">
    <location>
        <begin position="32"/>
        <end position="128"/>
    </location>
</feature>
<keyword evidence="3" id="KW-1185">Reference proteome</keyword>
<name>A0ABP4RDJ8_9ACTN</name>
<dbReference type="Proteomes" id="UP001500064">
    <property type="component" value="Unassembled WGS sequence"/>
</dbReference>
<proteinExistence type="predicted"/>
<evidence type="ECO:0000313" key="3">
    <source>
        <dbReference type="Proteomes" id="UP001500064"/>
    </source>
</evidence>
<accession>A0ABP4RDJ8</accession>
<organism evidence="2 3">
    <name type="scientific">Nonomuraea maheshkhaliensis</name>
    <dbReference type="NCBI Taxonomy" id="419590"/>
    <lineage>
        <taxon>Bacteria</taxon>
        <taxon>Bacillati</taxon>
        <taxon>Actinomycetota</taxon>
        <taxon>Actinomycetes</taxon>
        <taxon>Streptosporangiales</taxon>
        <taxon>Streptosporangiaceae</taxon>
        <taxon>Nonomuraea</taxon>
    </lineage>
</organism>
<reference evidence="3" key="1">
    <citation type="journal article" date="2019" name="Int. J. Syst. Evol. Microbiol.">
        <title>The Global Catalogue of Microorganisms (GCM) 10K type strain sequencing project: providing services to taxonomists for standard genome sequencing and annotation.</title>
        <authorList>
            <consortium name="The Broad Institute Genomics Platform"/>
            <consortium name="The Broad Institute Genome Sequencing Center for Infectious Disease"/>
            <person name="Wu L."/>
            <person name="Ma J."/>
        </authorList>
    </citation>
    <scope>NUCLEOTIDE SEQUENCE [LARGE SCALE GENOMIC DNA]</scope>
    <source>
        <strain evidence="3">JCM 13929</strain>
    </source>
</reference>
<dbReference type="EMBL" id="BAAAMU010000038">
    <property type="protein sequence ID" value="GAA1647252.1"/>
    <property type="molecule type" value="Genomic_DNA"/>
</dbReference>
<gene>
    <name evidence="2" type="ORF">GCM10009733_050390</name>
</gene>
<protein>
    <recommendedName>
        <fullName evidence="4">Secreted protein</fullName>
    </recommendedName>
</protein>